<proteinExistence type="predicted"/>
<organism evidence="1 2">
    <name type="scientific">Novosphingobium olei</name>
    <dbReference type="NCBI Taxonomy" id="2728851"/>
    <lineage>
        <taxon>Bacteria</taxon>
        <taxon>Pseudomonadati</taxon>
        <taxon>Pseudomonadota</taxon>
        <taxon>Alphaproteobacteria</taxon>
        <taxon>Sphingomonadales</taxon>
        <taxon>Sphingomonadaceae</taxon>
        <taxon>Novosphingobium</taxon>
    </lineage>
</organism>
<protein>
    <submittedName>
        <fullName evidence="1">Uncharacterized protein</fullName>
    </submittedName>
</protein>
<keyword evidence="2" id="KW-1185">Reference proteome</keyword>
<evidence type="ECO:0000313" key="1">
    <source>
        <dbReference type="EMBL" id="NML94252.1"/>
    </source>
</evidence>
<evidence type="ECO:0000313" key="2">
    <source>
        <dbReference type="Proteomes" id="UP000583556"/>
    </source>
</evidence>
<reference evidence="1 2" key="1">
    <citation type="submission" date="2020-04" db="EMBL/GenBank/DDBJ databases">
        <title>Novosphingobium sp. TW-4 isolated from soil.</title>
        <authorList>
            <person name="Dahal R.H."/>
            <person name="Chaudhary D.K."/>
        </authorList>
    </citation>
    <scope>NUCLEOTIDE SEQUENCE [LARGE SCALE GENOMIC DNA]</scope>
    <source>
        <strain evidence="1 2">TW-4</strain>
    </source>
</reference>
<dbReference type="RefSeq" id="WP_169493504.1">
    <property type="nucleotide sequence ID" value="NZ_AP029021.1"/>
</dbReference>
<dbReference type="EMBL" id="JABBGM010000004">
    <property type="protein sequence ID" value="NML94252.1"/>
    <property type="molecule type" value="Genomic_DNA"/>
</dbReference>
<sequence length="98" mass="10931">MNLYEAWLTPSWKSARPLNEADERFRELLGDLGPAMPGHIVGDLSQVYLDTLLRTSVPSWLRARLVAERDRRARGLLLTWYDRARAALLPSGGAPSGA</sequence>
<dbReference type="AlphaFoldDB" id="A0A7Y0GB43"/>
<gene>
    <name evidence="1" type="ORF">HHL27_11310</name>
</gene>
<comment type="caution">
    <text evidence="1">The sequence shown here is derived from an EMBL/GenBank/DDBJ whole genome shotgun (WGS) entry which is preliminary data.</text>
</comment>
<accession>A0A7Y0GB43</accession>
<name>A0A7Y0GB43_9SPHN</name>
<dbReference type="Proteomes" id="UP000583556">
    <property type="component" value="Unassembled WGS sequence"/>
</dbReference>